<name>A0ABU5IQC5_9BURK</name>
<reference evidence="5 6" key="1">
    <citation type="submission" date="2023-11" db="EMBL/GenBank/DDBJ databases">
        <title>Draft genome of Azohydromonas lata strain H1 (DSM1123), a polyhydroxyalkanoate producer.</title>
        <authorList>
            <person name="Traversa D."/>
            <person name="D'Addabbo P."/>
            <person name="Pazzani C."/>
            <person name="Manzari C."/>
            <person name="Chiara M."/>
            <person name="Scrascia M."/>
        </authorList>
    </citation>
    <scope>NUCLEOTIDE SEQUENCE [LARGE SCALE GENOMIC DNA]</scope>
    <source>
        <strain evidence="5 6">H1</strain>
    </source>
</reference>
<dbReference type="NCBIfam" id="TIGR02464">
    <property type="entry name" value="ribofla_fusion"/>
    <property type="match status" value="1"/>
</dbReference>
<protein>
    <submittedName>
        <fullName evidence="5">NADAR family protein</fullName>
    </submittedName>
</protein>
<proteinExistence type="predicted"/>
<accession>A0ABU5IQC5</accession>
<gene>
    <name evidence="5" type="ORF">SM757_31310</name>
</gene>
<evidence type="ECO:0000256" key="2">
    <source>
        <dbReference type="ARBA" id="ARBA00000751"/>
    </source>
</evidence>
<dbReference type="SUPFAM" id="SSF143990">
    <property type="entry name" value="YbiA-like"/>
    <property type="match status" value="1"/>
</dbReference>
<dbReference type="InterPro" id="IPR012816">
    <property type="entry name" value="NADAR"/>
</dbReference>
<evidence type="ECO:0000313" key="6">
    <source>
        <dbReference type="Proteomes" id="UP001293718"/>
    </source>
</evidence>
<evidence type="ECO:0000313" key="5">
    <source>
        <dbReference type="EMBL" id="MDZ5461072.1"/>
    </source>
</evidence>
<comment type="catalytic activity">
    <reaction evidence="1">
        <text>5-amino-6-(5-phospho-D-ribosylamino)uracil + H2O = 5,6-diaminouracil + D-ribose 5-phosphate</text>
        <dbReference type="Rhea" id="RHEA:55020"/>
        <dbReference type="ChEBI" id="CHEBI:15377"/>
        <dbReference type="ChEBI" id="CHEBI:46252"/>
        <dbReference type="ChEBI" id="CHEBI:58453"/>
        <dbReference type="ChEBI" id="CHEBI:78346"/>
    </reaction>
</comment>
<dbReference type="CDD" id="cd15457">
    <property type="entry name" value="NADAR"/>
    <property type="match status" value="1"/>
</dbReference>
<feature type="domain" description="NADAR" evidence="4">
    <location>
        <begin position="17"/>
        <end position="120"/>
    </location>
</feature>
<organism evidence="5 6">
    <name type="scientific">Azohydromonas lata</name>
    <dbReference type="NCBI Taxonomy" id="45677"/>
    <lineage>
        <taxon>Bacteria</taxon>
        <taxon>Pseudomonadati</taxon>
        <taxon>Pseudomonadota</taxon>
        <taxon>Betaproteobacteria</taxon>
        <taxon>Burkholderiales</taxon>
        <taxon>Sphaerotilaceae</taxon>
        <taxon>Azohydromonas</taxon>
    </lineage>
</organism>
<sequence>MRSISRRARGRAQHGRMGSAYTPGEAKALGREVQGFDEAAWARHRYAIVLRASLAKFGQHPALREWLLSTGGAVLAQANPLNAVWGTGLSAAHPDARRPGRWPGLNLLGFALMQARDGLRAR</sequence>
<dbReference type="Pfam" id="PF08719">
    <property type="entry name" value="NADAR"/>
    <property type="match status" value="1"/>
</dbReference>
<evidence type="ECO:0000259" key="4">
    <source>
        <dbReference type="Pfam" id="PF08719"/>
    </source>
</evidence>
<feature type="compositionally biased region" description="Basic residues" evidence="3">
    <location>
        <begin position="1"/>
        <end position="14"/>
    </location>
</feature>
<dbReference type="Gene3D" id="1.10.357.40">
    <property type="entry name" value="YbiA-like"/>
    <property type="match status" value="1"/>
</dbReference>
<dbReference type="InterPro" id="IPR037238">
    <property type="entry name" value="YbiA-like_sf"/>
</dbReference>
<evidence type="ECO:0000256" key="1">
    <source>
        <dbReference type="ARBA" id="ARBA00000022"/>
    </source>
</evidence>
<comment type="catalytic activity">
    <reaction evidence="2">
        <text>2,5-diamino-6-hydroxy-4-(5-phosphoribosylamino)-pyrimidine + H2O = 2,5,6-triamino-4-hydroxypyrimidine + D-ribose 5-phosphate</text>
        <dbReference type="Rhea" id="RHEA:23436"/>
        <dbReference type="ChEBI" id="CHEBI:15377"/>
        <dbReference type="ChEBI" id="CHEBI:58614"/>
        <dbReference type="ChEBI" id="CHEBI:78346"/>
        <dbReference type="ChEBI" id="CHEBI:137796"/>
    </reaction>
</comment>
<evidence type="ECO:0000256" key="3">
    <source>
        <dbReference type="SAM" id="MobiDB-lite"/>
    </source>
</evidence>
<dbReference type="RefSeq" id="WP_322468338.1">
    <property type="nucleotide sequence ID" value="NZ_JAXOJX010000095.1"/>
</dbReference>
<feature type="region of interest" description="Disordered" evidence="3">
    <location>
        <begin position="1"/>
        <end position="24"/>
    </location>
</feature>
<dbReference type="EMBL" id="JAXOJX010000095">
    <property type="protein sequence ID" value="MDZ5461072.1"/>
    <property type="molecule type" value="Genomic_DNA"/>
</dbReference>
<keyword evidence="6" id="KW-1185">Reference proteome</keyword>
<dbReference type="Proteomes" id="UP001293718">
    <property type="component" value="Unassembled WGS sequence"/>
</dbReference>
<comment type="caution">
    <text evidence="5">The sequence shown here is derived from an EMBL/GenBank/DDBJ whole genome shotgun (WGS) entry which is preliminary data.</text>
</comment>